<keyword evidence="2" id="KW-0732">Signal</keyword>
<dbReference type="Pfam" id="PF14016">
    <property type="entry name" value="DUF4232"/>
    <property type="match status" value="1"/>
</dbReference>
<evidence type="ECO:0000256" key="2">
    <source>
        <dbReference type="SAM" id="SignalP"/>
    </source>
</evidence>
<protein>
    <submittedName>
        <fullName evidence="4">DUF4232 domain-containing protein</fullName>
    </submittedName>
</protein>
<evidence type="ECO:0000313" key="5">
    <source>
        <dbReference type="Proteomes" id="UP001612415"/>
    </source>
</evidence>
<evidence type="ECO:0000256" key="1">
    <source>
        <dbReference type="SAM" id="MobiDB-lite"/>
    </source>
</evidence>
<feature type="chain" id="PRO_5047228351" evidence="2">
    <location>
        <begin position="33"/>
        <end position="255"/>
    </location>
</feature>
<feature type="region of interest" description="Disordered" evidence="1">
    <location>
        <begin position="35"/>
        <end position="104"/>
    </location>
</feature>
<keyword evidence="5" id="KW-1185">Reference proteome</keyword>
<dbReference type="PROSITE" id="PS51257">
    <property type="entry name" value="PROKAR_LIPOPROTEIN"/>
    <property type="match status" value="1"/>
</dbReference>
<dbReference type="RefSeq" id="WP_398658001.1">
    <property type="nucleotide sequence ID" value="NZ_JBITDC010000007.1"/>
</dbReference>
<reference evidence="4 5" key="1">
    <citation type="submission" date="2024-10" db="EMBL/GenBank/DDBJ databases">
        <title>The Natural Products Discovery Center: Release of the First 8490 Sequenced Strains for Exploring Actinobacteria Biosynthetic Diversity.</title>
        <authorList>
            <person name="Kalkreuter E."/>
            <person name="Kautsar S.A."/>
            <person name="Yang D."/>
            <person name="Bader C.D."/>
            <person name="Teijaro C.N."/>
            <person name="Fluegel L."/>
            <person name="Davis C.M."/>
            <person name="Simpson J.R."/>
            <person name="Lauterbach L."/>
            <person name="Steele A.D."/>
            <person name="Gui C."/>
            <person name="Meng S."/>
            <person name="Li G."/>
            <person name="Viehrig K."/>
            <person name="Ye F."/>
            <person name="Su P."/>
            <person name="Kiefer A.F."/>
            <person name="Nichols A."/>
            <person name="Cepeda A.J."/>
            <person name="Yan W."/>
            <person name="Fan B."/>
            <person name="Jiang Y."/>
            <person name="Adhikari A."/>
            <person name="Zheng C.-J."/>
            <person name="Schuster L."/>
            <person name="Cowan T.M."/>
            <person name="Smanski M.J."/>
            <person name="Chevrette M.G."/>
            <person name="De Carvalho L.P.S."/>
            <person name="Shen B."/>
        </authorList>
    </citation>
    <scope>NUCLEOTIDE SEQUENCE [LARGE SCALE GENOMIC DNA]</scope>
    <source>
        <strain evidence="4 5">NPDC051599</strain>
    </source>
</reference>
<dbReference type="InterPro" id="IPR025326">
    <property type="entry name" value="DUF4232"/>
</dbReference>
<gene>
    <name evidence="4" type="ORF">ACIA8P_22245</name>
</gene>
<feature type="compositionally biased region" description="Polar residues" evidence="1">
    <location>
        <begin position="39"/>
        <end position="50"/>
    </location>
</feature>
<proteinExistence type="predicted"/>
<sequence>MNVSVRKNNTSSKGWKSFALGAATVAALLGSAACDPATPSASGHATPSGRTSTPASAGSAAPSTTAPTQPGSTAPATTAPATPAPATTAPAKPHSGASGTGGSSDGTDAYAACGKADLKVTATNQDPKGQPARHILLTATNIGKKTCNLYYYPYVTLGPAAGPVALFEEYPDAVTPLAPGKEAYSAMFVSGGQRDTFQATYINVNLQITKTGRRADEPIHVDMPAGVKSLEVDDGGRVTFWSPALGLVLRPVMSH</sequence>
<feature type="domain" description="DUF4232" evidence="3">
    <location>
        <begin position="113"/>
        <end position="225"/>
    </location>
</feature>
<name>A0ABW7Y585_STRCE</name>
<feature type="compositionally biased region" description="Low complexity" evidence="1">
    <location>
        <begin position="51"/>
        <end position="97"/>
    </location>
</feature>
<organism evidence="4 5">
    <name type="scientific">Streptomyces cellulosae</name>
    <dbReference type="NCBI Taxonomy" id="1968"/>
    <lineage>
        <taxon>Bacteria</taxon>
        <taxon>Bacillati</taxon>
        <taxon>Actinomycetota</taxon>
        <taxon>Actinomycetes</taxon>
        <taxon>Kitasatosporales</taxon>
        <taxon>Streptomycetaceae</taxon>
        <taxon>Streptomyces</taxon>
    </lineage>
</organism>
<dbReference type="Proteomes" id="UP001612415">
    <property type="component" value="Unassembled WGS sequence"/>
</dbReference>
<comment type="caution">
    <text evidence="4">The sequence shown here is derived from an EMBL/GenBank/DDBJ whole genome shotgun (WGS) entry which is preliminary data.</text>
</comment>
<dbReference type="EMBL" id="JBITDC010000007">
    <property type="protein sequence ID" value="MFI5677356.1"/>
    <property type="molecule type" value="Genomic_DNA"/>
</dbReference>
<accession>A0ABW7Y585</accession>
<evidence type="ECO:0000313" key="4">
    <source>
        <dbReference type="EMBL" id="MFI5677356.1"/>
    </source>
</evidence>
<evidence type="ECO:0000259" key="3">
    <source>
        <dbReference type="Pfam" id="PF14016"/>
    </source>
</evidence>
<feature type="signal peptide" evidence="2">
    <location>
        <begin position="1"/>
        <end position="32"/>
    </location>
</feature>